<reference evidence="2 3" key="1">
    <citation type="submission" date="2016-05" db="EMBL/GenBank/DDBJ databases">
        <title>Comparative analysis of secretome profiles of manganese(II)-oxidizing ascomycete fungi.</title>
        <authorList>
            <consortium name="DOE Joint Genome Institute"/>
            <person name="Zeiner C.A."/>
            <person name="Purvine S.O."/>
            <person name="Zink E.M."/>
            <person name="Wu S."/>
            <person name="Pasa-Tolic L."/>
            <person name="Chaput D.L."/>
            <person name="Haridas S."/>
            <person name="Grigoriev I.V."/>
            <person name="Santelli C.M."/>
            <person name="Hansel C.M."/>
        </authorList>
    </citation>
    <scope>NUCLEOTIDE SEQUENCE [LARGE SCALE GENOMIC DNA]</scope>
    <source>
        <strain evidence="2 3">SRC1lrK2f</strain>
    </source>
</reference>
<feature type="region of interest" description="Disordered" evidence="1">
    <location>
        <begin position="155"/>
        <end position="224"/>
    </location>
</feature>
<feature type="compositionally biased region" description="Basic and acidic residues" evidence="1">
    <location>
        <begin position="187"/>
        <end position="216"/>
    </location>
</feature>
<gene>
    <name evidence="2" type="ORF">CC77DRAFT_628611</name>
</gene>
<dbReference type="VEuPathDB" id="FungiDB:CC77DRAFT_628611"/>
<name>A0A177DW09_ALTAL</name>
<dbReference type="KEGG" id="aalt:CC77DRAFT_628611"/>
<proteinExistence type="predicted"/>
<evidence type="ECO:0000256" key="1">
    <source>
        <dbReference type="SAM" id="MobiDB-lite"/>
    </source>
</evidence>
<accession>A0A177DW09</accession>
<evidence type="ECO:0000313" key="2">
    <source>
        <dbReference type="EMBL" id="OAG23837.1"/>
    </source>
</evidence>
<evidence type="ECO:0000313" key="3">
    <source>
        <dbReference type="Proteomes" id="UP000077248"/>
    </source>
</evidence>
<protein>
    <submittedName>
        <fullName evidence="2">Uncharacterized protein</fullName>
    </submittedName>
</protein>
<dbReference type="AlphaFoldDB" id="A0A177DW09"/>
<sequence>MKELKDLYMFAHAMEDSDVCDMVIDQIHEELHHPWYCLRRSTTGMKAAFKLLDISPAFVNSLSKYEKEGFEFLADVLVTTVEDTLELLRTSGIGSWRHQVKRTLIEKLESNEASEASKNNTAVIYPHYHHHQGSEVGCYKSKVPETLTMVASAMQELPSPPPTPKKQFEPCKCQQSSKNSKRRRLRTDKVAFEKIERRAREASEGVHSESNDERPKSRFQKSQQELHDNWNEYEDISDTEILSEDEYCNAIIVRLPGVYSKARDFFRSSTGSYGEPYKHAHVSSGAKQWKQSNRSSYGLKYRDKGMNLVKDTAGVQRKKVAIVKERLQMFRDYGCFGQRKGSRAIEDYA</sequence>
<dbReference type="Proteomes" id="UP000077248">
    <property type="component" value="Unassembled WGS sequence"/>
</dbReference>
<keyword evidence="3" id="KW-1185">Reference proteome</keyword>
<dbReference type="EMBL" id="KV441472">
    <property type="protein sequence ID" value="OAG23837.1"/>
    <property type="molecule type" value="Genomic_DNA"/>
</dbReference>
<dbReference type="RefSeq" id="XP_018389258.1">
    <property type="nucleotide sequence ID" value="XM_018532522.1"/>
</dbReference>
<dbReference type="GeneID" id="29118116"/>
<organism evidence="2 3">
    <name type="scientific">Alternaria alternata</name>
    <name type="common">Alternaria rot fungus</name>
    <name type="synonym">Torula alternata</name>
    <dbReference type="NCBI Taxonomy" id="5599"/>
    <lineage>
        <taxon>Eukaryota</taxon>
        <taxon>Fungi</taxon>
        <taxon>Dikarya</taxon>
        <taxon>Ascomycota</taxon>
        <taxon>Pezizomycotina</taxon>
        <taxon>Dothideomycetes</taxon>
        <taxon>Pleosporomycetidae</taxon>
        <taxon>Pleosporales</taxon>
        <taxon>Pleosporineae</taxon>
        <taxon>Pleosporaceae</taxon>
        <taxon>Alternaria</taxon>
        <taxon>Alternaria sect. Alternaria</taxon>
        <taxon>Alternaria alternata complex</taxon>
    </lineage>
</organism>